<accession>A0A5P2GKB6</accession>
<evidence type="ECO:0000313" key="6">
    <source>
        <dbReference type="EMBL" id="QES95483.1"/>
    </source>
</evidence>
<dbReference type="GO" id="GO:0009423">
    <property type="term" value="P:chorismate biosynthetic process"/>
    <property type="evidence" value="ECO:0007669"/>
    <property type="project" value="UniProtKB-UniPathway"/>
</dbReference>
<keyword evidence="2 4" id="KW-0808">Transferase</keyword>
<dbReference type="AlphaFoldDB" id="A0A5P2GKB6"/>
<dbReference type="PANTHER" id="PTHR21337">
    <property type="entry name" value="PHOSPHO-2-DEHYDRO-3-DEOXYHEPTONATE ALDOLASE 1, 2"/>
    <property type="match status" value="1"/>
</dbReference>
<dbReference type="EMBL" id="MK599163">
    <property type="protein sequence ID" value="QES95483.1"/>
    <property type="molecule type" value="Genomic_DNA"/>
</dbReference>
<dbReference type="Gene3D" id="3.20.20.70">
    <property type="entry name" value="Aldolase class I"/>
    <property type="match status" value="1"/>
</dbReference>
<evidence type="ECO:0000256" key="5">
    <source>
        <dbReference type="SAM" id="MobiDB-lite"/>
    </source>
</evidence>
<reference evidence="6" key="1">
    <citation type="submission" date="2019-03" db="EMBL/GenBank/DDBJ databases">
        <title>Discovery of unique skeleton ansamycins by genome mining and heterologous expression of a silent ansamycin biosynthetic gene cluster.</title>
        <authorList>
            <person name="Liu S."/>
        </authorList>
    </citation>
    <scope>NUCLEOTIDE SEQUENCE</scope>
    <source>
        <strain evidence="6">A01</strain>
    </source>
</reference>
<sequence>MGDHQPLPRGPEPGPAALACAELPPLVQVAECELLRRRTAAVARGEAVLLHLGEGVAPAAAAGEDALGERFETLVQLAGVMAYVTALPVVRIGWTIGQGAGVRSGREAYDSSARVLGLVRAAAAGRLPDRRRIRDRMHAFVTGSERGAAHRDRAAEICRGLAFLGACGVEPDRLAGGEFFVGHECALPEYEAALTRSGGADRHAYATSGHLMWLGEGAGGVGGPLVEHLARIRNPVAVGLGPATEPDQVLGLLDRLDPRREPGRLTFVVRAGAGRIRDLLPVWVEKATAEGAAVCWVSDPVRGNVGRTTSGRPGRRFDRVLAEAEAFVEVHRALGTHPGGVFLDTAGQSVTGAAADGAAPPDGLLSGDQSLDLVFTLAEAYRRRARSDAPLPRNDAAAANGTVNPTPSRARRAERSRSHSGNPRSA</sequence>
<evidence type="ECO:0000256" key="2">
    <source>
        <dbReference type="ARBA" id="ARBA00022679"/>
    </source>
</evidence>
<dbReference type="GO" id="GO:0008652">
    <property type="term" value="P:amino acid biosynthetic process"/>
    <property type="evidence" value="ECO:0007669"/>
    <property type="project" value="UniProtKB-KW"/>
</dbReference>
<name>A0A5P2GKB6_STRSO</name>
<dbReference type="EC" id="2.5.1.54" evidence="4"/>
<comment type="pathway">
    <text evidence="4">Metabolic intermediate biosynthesis; chorismate biosynthesis; chorismate from D-erythrose 4-phosphate and phosphoenolpyruvate: step 1/7.</text>
</comment>
<organism evidence="6">
    <name type="scientific">Streptomyces seoulensis</name>
    <dbReference type="NCBI Taxonomy" id="73044"/>
    <lineage>
        <taxon>Bacteria</taxon>
        <taxon>Bacillati</taxon>
        <taxon>Actinomycetota</taxon>
        <taxon>Actinomycetes</taxon>
        <taxon>Kitasatosporales</taxon>
        <taxon>Streptomycetaceae</taxon>
        <taxon>Streptomyces</taxon>
    </lineage>
</organism>
<dbReference type="InterPro" id="IPR002480">
    <property type="entry name" value="DAHP_synth_2"/>
</dbReference>
<comment type="catalytic activity">
    <reaction evidence="4">
        <text>D-erythrose 4-phosphate + phosphoenolpyruvate + H2O = 7-phospho-2-dehydro-3-deoxy-D-arabino-heptonate + phosphate</text>
        <dbReference type="Rhea" id="RHEA:14717"/>
        <dbReference type="ChEBI" id="CHEBI:15377"/>
        <dbReference type="ChEBI" id="CHEBI:16897"/>
        <dbReference type="ChEBI" id="CHEBI:43474"/>
        <dbReference type="ChEBI" id="CHEBI:58394"/>
        <dbReference type="ChEBI" id="CHEBI:58702"/>
        <dbReference type="EC" id="2.5.1.54"/>
    </reaction>
</comment>
<dbReference type="GO" id="GO:0003849">
    <property type="term" value="F:3-deoxy-7-phosphoheptulonate synthase activity"/>
    <property type="evidence" value="ECO:0007669"/>
    <property type="project" value="UniProtKB-EC"/>
</dbReference>
<proteinExistence type="inferred from homology"/>
<keyword evidence="4" id="KW-0028">Amino-acid biosynthesis</keyword>
<evidence type="ECO:0000256" key="1">
    <source>
        <dbReference type="ARBA" id="ARBA00008911"/>
    </source>
</evidence>
<dbReference type="SUPFAM" id="SSF51569">
    <property type="entry name" value="Aldolase"/>
    <property type="match status" value="1"/>
</dbReference>
<feature type="binding site" evidence="3">
    <location>
        <position position="270"/>
    </location>
    <ligand>
        <name>phosphoenolpyruvate</name>
        <dbReference type="ChEBI" id="CHEBI:58702"/>
    </ligand>
</feature>
<dbReference type="GO" id="GO:0009073">
    <property type="term" value="P:aromatic amino acid family biosynthetic process"/>
    <property type="evidence" value="ECO:0007669"/>
    <property type="project" value="UniProtKB-KW"/>
</dbReference>
<keyword evidence="4" id="KW-0057">Aromatic amino acid biosynthesis</keyword>
<feature type="region of interest" description="Disordered" evidence="5">
    <location>
        <begin position="384"/>
        <end position="426"/>
    </location>
</feature>
<comment type="similarity">
    <text evidence="1 4">Belongs to the class-II DAHP synthase family.</text>
</comment>
<dbReference type="InterPro" id="IPR013785">
    <property type="entry name" value="Aldolase_TIM"/>
</dbReference>
<dbReference type="UniPathway" id="UPA00053">
    <property type="reaction ID" value="UER00084"/>
</dbReference>
<evidence type="ECO:0000256" key="4">
    <source>
        <dbReference type="RuleBase" id="RU363071"/>
    </source>
</evidence>
<dbReference type="Pfam" id="PF01474">
    <property type="entry name" value="DAHP_synth_2"/>
    <property type="match status" value="2"/>
</dbReference>
<dbReference type="PANTHER" id="PTHR21337:SF0">
    <property type="entry name" value="PHOSPHO-2-DEHYDRO-3-DEOXYHEPTONATE ALDOLASE"/>
    <property type="match status" value="1"/>
</dbReference>
<protein>
    <recommendedName>
        <fullName evidence="4">Phospho-2-dehydro-3-deoxyheptonate aldolase</fullName>
        <ecNumber evidence="4">2.5.1.54</ecNumber>
    </recommendedName>
</protein>
<evidence type="ECO:0000256" key="3">
    <source>
        <dbReference type="PIRSR" id="PIRSR602480-1"/>
    </source>
</evidence>